<sequence length="579" mass="62993">MQPQPHISPTSAQAAISAALKSQRLRKNRGSYSCGRCGQPKKGHVCHLHVPATPITSISAAAASSSSTRPPAPPPVRQPFAHLRRRRRALSFDDDDDYASDSLDLDLDLDSDVVQPGRFHAAGLWEVLKRLPPSGLLMAARVCRGWRETARKMWKAAEELRIRVPVSARIGYVGSLLHKCPSLLTLSLKIESDFDATTLACIAFSCPSLEVLEISTSGAAANRISGDELGRFVSDKRGLRSLKMEGCSSLGGFSLTSTSLSTLWLAHLHSLSNMVFNCPNLIEISLEFSCQEDDSTDLVTMVDGLGRTCTRLQNIHIASLKLSHTFVLALTSVNFRDLRMLSLVFGIDITDASVAAISSSYTNLELLDLSGSSITDTGLGMICDVLPDTLSKLLVALCPNITSSGIQFATAQLPLLDLMDCGMTVSDPSSDNPTSSEKSSTSQKAPGYNQKMFIKHKQLKKLSLWGCSSLNALFLNCPELKDLNLNSCSNLQAESLVLQCPKLELVHASGCQNLLIGAIRKQVSENFAAGENHIPRKRLADASKRIQAPPSVYQETREDENNPGKKRRKVEREVCTIIH</sequence>
<dbReference type="SMART" id="SM00367">
    <property type="entry name" value="LRR_CC"/>
    <property type="match status" value="4"/>
</dbReference>
<dbReference type="InterPro" id="IPR006553">
    <property type="entry name" value="Leu-rich_rpt_Cys-con_subtyp"/>
</dbReference>
<feature type="region of interest" description="Disordered" evidence="1">
    <location>
        <begin position="426"/>
        <end position="445"/>
    </location>
</feature>
<dbReference type="AlphaFoldDB" id="A0A6J0NK85"/>
<dbReference type="RefSeq" id="XP_018485177.1">
    <property type="nucleotide sequence ID" value="XM_018629675.2"/>
</dbReference>
<evidence type="ECO:0000313" key="3">
    <source>
        <dbReference type="Proteomes" id="UP000504610"/>
    </source>
</evidence>
<dbReference type="SUPFAM" id="SSF81383">
    <property type="entry name" value="F-box domain"/>
    <property type="match status" value="1"/>
</dbReference>
<protein>
    <submittedName>
        <fullName evidence="4">F-box/LRR-repeat protein 17</fullName>
    </submittedName>
</protein>
<organism evidence="3 4">
    <name type="scientific">Raphanus sativus</name>
    <name type="common">Radish</name>
    <name type="synonym">Raphanus raphanistrum var. sativus</name>
    <dbReference type="NCBI Taxonomy" id="3726"/>
    <lineage>
        <taxon>Eukaryota</taxon>
        <taxon>Viridiplantae</taxon>
        <taxon>Streptophyta</taxon>
        <taxon>Embryophyta</taxon>
        <taxon>Tracheophyta</taxon>
        <taxon>Spermatophyta</taxon>
        <taxon>Magnoliopsida</taxon>
        <taxon>eudicotyledons</taxon>
        <taxon>Gunneridae</taxon>
        <taxon>Pentapetalae</taxon>
        <taxon>rosids</taxon>
        <taxon>malvids</taxon>
        <taxon>Brassicales</taxon>
        <taxon>Brassicaceae</taxon>
        <taxon>Brassiceae</taxon>
        <taxon>Raphanus</taxon>
    </lineage>
</organism>
<evidence type="ECO:0000259" key="2">
    <source>
        <dbReference type="Pfam" id="PF00646"/>
    </source>
</evidence>
<feature type="domain" description="F-box" evidence="2">
    <location>
        <begin position="124"/>
        <end position="153"/>
    </location>
</feature>
<dbReference type="GO" id="GO:0005737">
    <property type="term" value="C:cytoplasm"/>
    <property type="evidence" value="ECO:0007669"/>
    <property type="project" value="TreeGrafter"/>
</dbReference>
<dbReference type="Pfam" id="PF00646">
    <property type="entry name" value="F-box"/>
    <property type="match status" value="1"/>
</dbReference>
<evidence type="ECO:0000256" key="1">
    <source>
        <dbReference type="SAM" id="MobiDB-lite"/>
    </source>
</evidence>
<keyword evidence="3" id="KW-1185">Reference proteome</keyword>
<dbReference type="OrthoDB" id="6362633at2759"/>
<dbReference type="Proteomes" id="UP000504610">
    <property type="component" value="Chromosome 4"/>
</dbReference>
<proteinExistence type="predicted"/>
<feature type="compositionally biased region" description="Polar residues" evidence="1">
    <location>
        <begin position="426"/>
        <end position="444"/>
    </location>
</feature>
<dbReference type="InterPro" id="IPR050648">
    <property type="entry name" value="F-box_LRR-repeat"/>
</dbReference>
<reference evidence="3" key="1">
    <citation type="journal article" date="2019" name="Database">
        <title>The radish genome database (RadishGD): an integrated information resource for radish genomics.</title>
        <authorList>
            <person name="Yu H.J."/>
            <person name="Baek S."/>
            <person name="Lee Y.J."/>
            <person name="Cho A."/>
            <person name="Mun J.H."/>
        </authorList>
    </citation>
    <scope>NUCLEOTIDE SEQUENCE [LARGE SCALE GENOMIC DNA]</scope>
    <source>
        <strain evidence="3">cv. WK10039</strain>
    </source>
</reference>
<dbReference type="SUPFAM" id="SSF52047">
    <property type="entry name" value="RNI-like"/>
    <property type="match status" value="2"/>
</dbReference>
<dbReference type="PANTHER" id="PTHR13382">
    <property type="entry name" value="MITOCHONDRIAL ATP SYNTHASE COUPLING FACTOR B"/>
    <property type="match status" value="1"/>
</dbReference>
<dbReference type="GeneID" id="108855776"/>
<dbReference type="InterPro" id="IPR036047">
    <property type="entry name" value="F-box-like_dom_sf"/>
</dbReference>
<dbReference type="PANTHER" id="PTHR13382:SF21">
    <property type="entry name" value="OS12G0601000 PROTEIN"/>
    <property type="match status" value="1"/>
</dbReference>
<reference evidence="4" key="2">
    <citation type="submission" date="2025-08" db="UniProtKB">
        <authorList>
            <consortium name="RefSeq"/>
        </authorList>
    </citation>
    <scope>IDENTIFICATION</scope>
    <source>
        <tissue evidence="4">Leaf</tissue>
    </source>
</reference>
<gene>
    <name evidence="4" type="primary">LOC108855776</name>
</gene>
<dbReference type="FunFam" id="3.80.10.10:FF:000504">
    <property type="entry name" value="F-box family protein"/>
    <property type="match status" value="1"/>
</dbReference>
<evidence type="ECO:0000313" key="4">
    <source>
        <dbReference type="RefSeq" id="XP_018485177.1"/>
    </source>
</evidence>
<accession>A0A6J0NK85</accession>
<dbReference type="Gene3D" id="3.80.10.10">
    <property type="entry name" value="Ribonuclease Inhibitor"/>
    <property type="match status" value="3"/>
</dbReference>
<dbReference type="InterPro" id="IPR001810">
    <property type="entry name" value="F-box_dom"/>
</dbReference>
<dbReference type="InterPro" id="IPR032675">
    <property type="entry name" value="LRR_dom_sf"/>
</dbReference>
<dbReference type="KEGG" id="rsz:108855776"/>
<feature type="region of interest" description="Disordered" evidence="1">
    <location>
        <begin position="538"/>
        <end position="570"/>
    </location>
</feature>
<name>A0A6J0NK85_RAPSA</name>